<dbReference type="AlphaFoldDB" id="A0A2T5C2H7"/>
<keyword evidence="3" id="KW-1185">Reference proteome</keyword>
<accession>A0A2T5C2H7</accession>
<evidence type="ECO:0000256" key="1">
    <source>
        <dbReference type="SAM" id="SignalP"/>
    </source>
</evidence>
<reference evidence="2 3" key="1">
    <citation type="submission" date="2018-04" db="EMBL/GenBank/DDBJ databases">
        <title>Genomic Encyclopedia of Archaeal and Bacterial Type Strains, Phase II (KMG-II): from individual species to whole genera.</title>
        <authorList>
            <person name="Goeker M."/>
        </authorList>
    </citation>
    <scope>NUCLEOTIDE SEQUENCE [LARGE SCALE GENOMIC DNA]</scope>
    <source>
        <strain evidence="2 3">DSM 28823</strain>
    </source>
</reference>
<feature type="chain" id="PRO_5015505800" description="Outer membrane protein with beta-barrel domain" evidence="1">
    <location>
        <begin position="20"/>
        <end position="149"/>
    </location>
</feature>
<keyword evidence="1" id="KW-0732">Signal</keyword>
<evidence type="ECO:0008006" key="4">
    <source>
        <dbReference type="Google" id="ProtNLM"/>
    </source>
</evidence>
<organism evidence="2 3">
    <name type="scientific">Mangrovibacterium marinum</name>
    <dbReference type="NCBI Taxonomy" id="1639118"/>
    <lineage>
        <taxon>Bacteria</taxon>
        <taxon>Pseudomonadati</taxon>
        <taxon>Bacteroidota</taxon>
        <taxon>Bacteroidia</taxon>
        <taxon>Marinilabiliales</taxon>
        <taxon>Prolixibacteraceae</taxon>
        <taxon>Mangrovibacterium</taxon>
    </lineage>
</organism>
<comment type="caution">
    <text evidence="2">The sequence shown here is derived from an EMBL/GenBank/DDBJ whole genome shotgun (WGS) entry which is preliminary data.</text>
</comment>
<proteinExistence type="predicted"/>
<dbReference type="RefSeq" id="WP_107821856.1">
    <property type="nucleotide sequence ID" value="NZ_OY782574.1"/>
</dbReference>
<dbReference type="EMBL" id="QAAD01000006">
    <property type="protein sequence ID" value="PTN08934.1"/>
    <property type="molecule type" value="Genomic_DNA"/>
</dbReference>
<sequence>MKKRFLTMALLLISAAVFAQSAPLAQGEKQLNFGLGESNHGLPLYIGADFAFHNDWTAGPVLKLILDDDDSKFAAIGRVDYHWNRLMEIPSNWDFYLGANLGVLSGDGVDLNLGLQIGGRYYWSDRWGVNLEIGGGTGFDTAVGLSMKF</sequence>
<protein>
    <recommendedName>
        <fullName evidence="4">Outer membrane protein with beta-barrel domain</fullName>
    </recommendedName>
</protein>
<evidence type="ECO:0000313" key="3">
    <source>
        <dbReference type="Proteomes" id="UP000243525"/>
    </source>
</evidence>
<name>A0A2T5C2H7_9BACT</name>
<feature type="signal peptide" evidence="1">
    <location>
        <begin position="1"/>
        <end position="19"/>
    </location>
</feature>
<gene>
    <name evidence="2" type="ORF">C8N47_10631</name>
</gene>
<dbReference type="OrthoDB" id="1118003at2"/>
<dbReference type="Proteomes" id="UP000243525">
    <property type="component" value="Unassembled WGS sequence"/>
</dbReference>
<evidence type="ECO:0000313" key="2">
    <source>
        <dbReference type="EMBL" id="PTN08934.1"/>
    </source>
</evidence>